<dbReference type="EMBL" id="FPBO01000011">
    <property type="protein sequence ID" value="SFU83915.1"/>
    <property type="molecule type" value="Genomic_DNA"/>
</dbReference>
<gene>
    <name evidence="3" type="ORF">SAMN05216552_101188</name>
</gene>
<feature type="compositionally biased region" description="Basic and acidic residues" evidence="1">
    <location>
        <begin position="270"/>
        <end position="281"/>
    </location>
</feature>
<feature type="region of interest" description="Disordered" evidence="1">
    <location>
        <begin position="1"/>
        <end position="51"/>
    </location>
</feature>
<sequence>MQHDEPQRPAARPSLLSSEPAAAGNEPGILSDLDGGRKKKAAPASAPGVKRRRKGLVWGGVAVLVALLGGATAWVIDGPQSGTVLAQMEPAPADKLEPLSSPEDTGTVALVDNGAGVPDPVHAMAGAGEAATAAVDASAAAGAGASPAATVTPPAAAASLANTAAPPVVGASESAPGNSADIAAALAAPSLAKAAAAPAVATIQDAPAAEREQSLHEMLNGPAPVRKVAEAKPAETKAAKKKTSERDIRVAAQAKAKSSAPKLAKATTTRKKEAKPAPVKDNDVELLAALVAHTRPAKMESLASRLKQCRQLGSKGADQCRARACANAADDQQCKPPVSLAKETPEA</sequence>
<evidence type="ECO:0000256" key="1">
    <source>
        <dbReference type="SAM" id="MobiDB-lite"/>
    </source>
</evidence>
<keyword evidence="2" id="KW-0472">Membrane</keyword>
<reference evidence="4" key="1">
    <citation type="submission" date="2016-10" db="EMBL/GenBank/DDBJ databases">
        <authorList>
            <person name="Varghese N."/>
            <person name="Submissions S."/>
        </authorList>
    </citation>
    <scope>NUCLEOTIDE SEQUENCE [LARGE SCALE GENOMIC DNA]</scope>
    <source>
        <strain evidence="4">CGMCC 1.11014</strain>
    </source>
</reference>
<protein>
    <submittedName>
        <fullName evidence="3">Uncharacterized protein</fullName>
    </submittedName>
</protein>
<feature type="region of interest" description="Disordered" evidence="1">
    <location>
        <begin position="327"/>
        <end position="347"/>
    </location>
</feature>
<evidence type="ECO:0000313" key="4">
    <source>
        <dbReference type="Proteomes" id="UP000199391"/>
    </source>
</evidence>
<keyword evidence="2" id="KW-0812">Transmembrane</keyword>
<dbReference type="AlphaFoldDB" id="A0A1I7JFF1"/>
<accession>A0A1I7JFF1</accession>
<evidence type="ECO:0000313" key="3">
    <source>
        <dbReference type="EMBL" id="SFU83915.1"/>
    </source>
</evidence>
<organism evidence="3 4">
    <name type="scientific">Pseudoduganella namucuonensis</name>
    <dbReference type="NCBI Taxonomy" id="1035707"/>
    <lineage>
        <taxon>Bacteria</taxon>
        <taxon>Pseudomonadati</taxon>
        <taxon>Pseudomonadota</taxon>
        <taxon>Betaproteobacteria</taxon>
        <taxon>Burkholderiales</taxon>
        <taxon>Oxalobacteraceae</taxon>
        <taxon>Telluria group</taxon>
        <taxon>Pseudoduganella</taxon>
    </lineage>
</organism>
<keyword evidence="4" id="KW-1185">Reference proteome</keyword>
<dbReference type="Proteomes" id="UP000199391">
    <property type="component" value="Unassembled WGS sequence"/>
</dbReference>
<proteinExistence type="predicted"/>
<dbReference type="STRING" id="1035707.SAMN05216552_101188"/>
<evidence type="ECO:0000256" key="2">
    <source>
        <dbReference type="SAM" id="Phobius"/>
    </source>
</evidence>
<feature type="compositionally biased region" description="Low complexity" evidence="1">
    <location>
        <begin position="252"/>
        <end position="267"/>
    </location>
</feature>
<feature type="transmembrane region" description="Helical" evidence="2">
    <location>
        <begin position="56"/>
        <end position="76"/>
    </location>
</feature>
<name>A0A1I7JFF1_9BURK</name>
<dbReference type="RefSeq" id="WP_093556131.1">
    <property type="nucleotide sequence ID" value="NZ_FPBO01000011.1"/>
</dbReference>
<feature type="region of interest" description="Disordered" evidence="1">
    <location>
        <begin position="252"/>
        <end position="281"/>
    </location>
</feature>
<keyword evidence="2" id="KW-1133">Transmembrane helix</keyword>